<evidence type="ECO:0000313" key="1">
    <source>
        <dbReference type="EMBL" id="OON78853.1"/>
    </source>
</evidence>
<dbReference type="EMBL" id="MVFC01000011">
    <property type="protein sequence ID" value="OON78853.1"/>
    <property type="molecule type" value="Genomic_DNA"/>
</dbReference>
<evidence type="ECO:0000313" key="2">
    <source>
        <dbReference type="Proteomes" id="UP000190539"/>
    </source>
</evidence>
<dbReference type="InterPro" id="IPR021373">
    <property type="entry name" value="DUF2993"/>
</dbReference>
<sequence length="241" mass="24792">MRALRILVTVVLVLGVLFVVGDRIAVHYAEGEAASRVRSSEHLASDPDVSIHGFPFLTQAAGKKLDDVEIGIKGYEATAQDAKIRIATIDAHMRGVRFSGDYSSATADSASGTAVVSYAELLKAAQAEPIKLAPGVTAKVAGLSDGGDGRLKLSVEATVLGAKVGPIAVLCSAQVSGSTVRLHADSVPDLGVPVAERSIRDLTDFGQKIEGLPGGIALDKVRAGKDGVEIGVTGSELKLIG</sequence>
<keyword evidence="2" id="KW-1185">Reference proteome</keyword>
<accession>A0A1V4A891</accession>
<dbReference type="STRING" id="83656.B1H18_15970"/>
<evidence type="ECO:0008006" key="3">
    <source>
        <dbReference type="Google" id="ProtNLM"/>
    </source>
</evidence>
<dbReference type="Proteomes" id="UP000190539">
    <property type="component" value="Unassembled WGS sequence"/>
</dbReference>
<reference evidence="1 2" key="1">
    <citation type="submission" date="2017-02" db="EMBL/GenBank/DDBJ databases">
        <title>Draft Genome Sequence of Streptomyces tsukubaensis F601, a Producer of the immunosuppressant tacrolimus FK506.</title>
        <authorList>
            <person name="Zong G."/>
            <person name="Zhong C."/>
            <person name="Fu J."/>
            <person name="Qin R."/>
            <person name="Cao G."/>
        </authorList>
    </citation>
    <scope>NUCLEOTIDE SEQUENCE [LARGE SCALE GENOMIC DNA]</scope>
    <source>
        <strain evidence="1 2">F601</strain>
    </source>
</reference>
<dbReference type="RefSeq" id="WP_077968777.1">
    <property type="nucleotide sequence ID" value="NZ_CP045178.1"/>
</dbReference>
<gene>
    <name evidence="1" type="ORF">B1H18_15970</name>
</gene>
<protein>
    <recommendedName>
        <fullName evidence="3">DUF2993 domain-containing protein</fullName>
    </recommendedName>
</protein>
<dbReference type="AlphaFoldDB" id="A0A1V4A891"/>
<organism evidence="1 2">
    <name type="scientific">Streptomyces tsukubensis</name>
    <dbReference type="NCBI Taxonomy" id="83656"/>
    <lineage>
        <taxon>Bacteria</taxon>
        <taxon>Bacillati</taxon>
        <taxon>Actinomycetota</taxon>
        <taxon>Actinomycetes</taxon>
        <taxon>Kitasatosporales</taxon>
        <taxon>Streptomycetaceae</taxon>
        <taxon>Streptomyces</taxon>
    </lineage>
</organism>
<proteinExistence type="predicted"/>
<comment type="caution">
    <text evidence="1">The sequence shown here is derived from an EMBL/GenBank/DDBJ whole genome shotgun (WGS) entry which is preliminary data.</text>
</comment>
<dbReference type="Pfam" id="PF11209">
    <property type="entry name" value="LmeA"/>
    <property type="match status" value="1"/>
</dbReference>
<name>A0A1V4A891_9ACTN</name>
<dbReference type="OrthoDB" id="3215846at2"/>